<dbReference type="EMBL" id="JAACJK010000058">
    <property type="protein sequence ID" value="KAF5336344.1"/>
    <property type="molecule type" value="Genomic_DNA"/>
</dbReference>
<keyword evidence="3" id="KW-1185">Reference proteome</keyword>
<feature type="compositionally biased region" description="Low complexity" evidence="1">
    <location>
        <begin position="252"/>
        <end position="263"/>
    </location>
</feature>
<feature type="compositionally biased region" description="Polar residues" evidence="1">
    <location>
        <begin position="1"/>
        <end position="15"/>
    </location>
</feature>
<feature type="region of interest" description="Disordered" evidence="1">
    <location>
        <begin position="1"/>
        <end position="40"/>
    </location>
</feature>
<dbReference type="Proteomes" id="UP000541558">
    <property type="component" value="Unassembled WGS sequence"/>
</dbReference>
<evidence type="ECO:0000313" key="2">
    <source>
        <dbReference type="EMBL" id="KAF5336344.1"/>
    </source>
</evidence>
<evidence type="ECO:0000256" key="1">
    <source>
        <dbReference type="SAM" id="MobiDB-lite"/>
    </source>
</evidence>
<sequence length="437" mass="47972">MGRKTPNATKKTSAAASPDRGEATAVAIPAPPPDQGKSTAAEIPVDTRRLYGRALVTLKDLLLSTAIDSKKAANHEFTVRYGGKDYLFEAQIPYPWTMGERYTFSLVDLRLEAPDATIAMMTFPHSATRHKEDGPPMADDIFKALGESVGAGGKGVRFDCRMEGVGKPCFKMCIPSEEGQETTKGKQARTFTIKASKESALALKKPARPAAKQAYYTYPKRPISPKRRGRRIEDARQAGIMASKNVQVSPRSKSTSDSASESATPRTYIDYYPGYAPKPTGDALKAPPLVSSGAKIHAFAVPLAAPEIELFMDNFADDEEDEIPLDTPTMHRVFPSTVMEYFIGLELDYVYAAEVAVPIGDNVFAKMIAVVFATNKDAEAMETWKDREPLEGLQRQLGLPEVDAGWYEVTDDDLHILDEEERYELREQVGASCGLVF</sequence>
<dbReference type="AlphaFoldDB" id="A0A8H5FGX0"/>
<name>A0A8H5FGX0_9AGAR</name>
<reference evidence="2 3" key="1">
    <citation type="journal article" date="2020" name="ISME J.">
        <title>Uncovering the hidden diversity of litter-decomposition mechanisms in mushroom-forming fungi.</title>
        <authorList>
            <person name="Floudas D."/>
            <person name="Bentzer J."/>
            <person name="Ahren D."/>
            <person name="Johansson T."/>
            <person name="Persson P."/>
            <person name="Tunlid A."/>
        </authorList>
    </citation>
    <scope>NUCLEOTIDE SEQUENCE [LARGE SCALE GENOMIC DNA]</scope>
    <source>
        <strain evidence="2 3">CBS 175.51</strain>
    </source>
</reference>
<proteinExistence type="predicted"/>
<feature type="region of interest" description="Disordered" evidence="1">
    <location>
        <begin position="236"/>
        <end position="263"/>
    </location>
</feature>
<gene>
    <name evidence="2" type="ORF">D9611_006699</name>
</gene>
<organism evidence="2 3">
    <name type="scientific">Ephemerocybe angulata</name>
    <dbReference type="NCBI Taxonomy" id="980116"/>
    <lineage>
        <taxon>Eukaryota</taxon>
        <taxon>Fungi</taxon>
        <taxon>Dikarya</taxon>
        <taxon>Basidiomycota</taxon>
        <taxon>Agaricomycotina</taxon>
        <taxon>Agaricomycetes</taxon>
        <taxon>Agaricomycetidae</taxon>
        <taxon>Agaricales</taxon>
        <taxon>Agaricineae</taxon>
        <taxon>Psathyrellaceae</taxon>
        <taxon>Ephemerocybe</taxon>
    </lineage>
</organism>
<comment type="caution">
    <text evidence="2">The sequence shown here is derived from an EMBL/GenBank/DDBJ whole genome shotgun (WGS) entry which is preliminary data.</text>
</comment>
<dbReference type="OrthoDB" id="3099721at2759"/>
<evidence type="ECO:0000313" key="3">
    <source>
        <dbReference type="Proteomes" id="UP000541558"/>
    </source>
</evidence>
<protein>
    <submittedName>
        <fullName evidence="2">Uncharacterized protein</fullName>
    </submittedName>
</protein>
<accession>A0A8H5FGX0</accession>